<dbReference type="InterPro" id="IPR045851">
    <property type="entry name" value="AMP-bd_C_sf"/>
</dbReference>
<feature type="domain" description="AMP-dependent synthetase/ligase" evidence="1">
    <location>
        <begin position="16"/>
        <end position="376"/>
    </location>
</feature>
<dbReference type="InterPro" id="IPR020845">
    <property type="entry name" value="AMP-binding_CS"/>
</dbReference>
<gene>
    <name evidence="3" type="ORF">ACFQ00_03250</name>
</gene>
<comment type="caution">
    <text evidence="3">The sequence shown here is derived from an EMBL/GenBank/DDBJ whole genome shotgun (WGS) entry which is preliminary data.</text>
</comment>
<dbReference type="PANTHER" id="PTHR43767">
    <property type="entry name" value="LONG-CHAIN-FATTY-ACID--COA LIGASE"/>
    <property type="match status" value="1"/>
</dbReference>
<dbReference type="InterPro" id="IPR042099">
    <property type="entry name" value="ANL_N_sf"/>
</dbReference>
<organism evidence="3 4">
    <name type="scientific">Sphingosinicella xenopeptidilytica</name>
    <dbReference type="NCBI Taxonomy" id="364098"/>
    <lineage>
        <taxon>Bacteria</taxon>
        <taxon>Pseudomonadati</taxon>
        <taxon>Pseudomonadota</taxon>
        <taxon>Alphaproteobacteria</taxon>
        <taxon>Sphingomonadales</taxon>
        <taxon>Sphingosinicellaceae</taxon>
        <taxon>Sphingosinicella</taxon>
    </lineage>
</organism>
<dbReference type="InterPro" id="IPR000873">
    <property type="entry name" value="AMP-dep_synth/lig_dom"/>
</dbReference>
<dbReference type="SUPFAM" id="SSF56801">
    <property type="entry name" value="Acetyl-CoA synthetase-like"/>
    <property type="match status" value="1"/>
</dbReference>
<reference evidence="4" key="1">
    <citation type="journal article" date="2019" name="Int. J. Syst. Evol. Microbiol.">
        <title>The Global Catalogue of Microorganisms (GCM) 10K type strain sequencing project: providing services to taxonomists for standard genome sequencing and annotation.</title>
        <authorList>
            <consortium name="The Broad Institute Genomics Platform"/>
            <consortium name="The Broad Institute Genome Sequencing Center for Infectious Disease"/>
            <person name="Wu L."/>
            <person name="Ma J."/>
        </authorList>
    </citation>
    <scope>NUCLEOTIDE SEQUENCE [LARGE SCALE GENOMIC DNA]</scope>
    <source>
        <strain evidence="4">CCUG 52537</strain>
    </source>
</reference>
<keyword evidence="4" id="KW-1185">Reference proteome</keyword>
<dbReference type="RefSeq" id="WP_381486149.1">
    <property type="nucleotide sequence ID" value="NZ_JBHTIK010000002.1"/>
</dbReference>
<evidence type="ECO:0000259" key="2">
    <source>
        <dbReference type="Pfam" id="PF13193"/>
    </source>
</evidence>
<dbReference type="Proteomes" id="UP001597124">
    <property type="component" value="Unassembled WGS sequence"/>
</dbReference>
<dbReference type="PANTHER" id="PTHR43767:SF7">
    <property type="entry name" value="MEDIUM_LONG-CHAIN-FATTY-ACID--COA LIGASE FADD8"/>
    <property type="match status" value="1"/>
</dbReference>
<evidence type="ECO:0000313" key="3">
    <source>
        <dbReference type="EMBL" id="MFD0847328.1"/>
    </source>
</evidence>
<evidence type="ECO:0000313" key="4">
    <source>
        <dbReference type="Proteomes" id="UP001597124"/>
    </source>
</evidence>
<dbReference type="Gene3D" id="3.40.50.12780">
    <property type="entry name" value="N-terminal domain of ligase-like"/>
    <property type="match status" value="1"/>
</dbReference>
<dbReference type="InterPro" id="IPR050237">
    <property type="entry name" value="ATP-dep_AMP-bd_enzyme"/>
</dbReference>
<proteinExistence type="predicted"/>
<sequence>MNDDIHISNTLGELFVRAARRFDDRVALSDDHGAMTYREMGEQMRRYAGAYRAAGMKPGSAFSLLSANRVEAVVALAAGLMVGMRYTPLHPKANVEDHAFALQDANIDLFLVDDRHFAEHGRDVAAQCPGVRTMSFGGLDYAPSIEAAAEMAEPAPLQAVAGGDTPAFVVYTGGTTGRPKGVVHKNRSLVTNLLLQTSECELPQEMRFLAVTPISHASFLFILPTLLRGGELVLRAKFDPARFVDELHTHRITSTFLVPTMIYVLLDRPEIWERGAGPLQTLVYGASPMSPTKLAKAIEAFGQIFVQVYGQIECPNIISVLGKADHDLARPHMLKSCGFPSAATSVALMDDDLNPVPPGEIGEICARGPLVMEGYWKRPDATEEAMGGGWLRTGDMGRMDENGFLFIEDRKKDLIISGGFNVIPREIEEVLNRHPEVSIAAVVATPDEKWGEAVMAVVVPRRADFADAAALIESVREAKGALCAPKRVEFVAELPLTPLGKPDKKALRARYWASAERLVN</sequence>
<protein>
    <submittedName>
        <fullName evidence="3">AMP-binding protein</fullName>
    </submittedName>
</protein>
<evidence type="ECO:0000259" key="1">
    <source>
        <dbReference type="Pfam" id="PF00501"/>
    </source>
</evidence>
<dbReference type="PROSITE" id="PS00455">
    <property type="entry name" value="AMP_BINDING"/>
    <property type="match status" value="1"/>
</dbReference>
<dbReference type="Gene3D" id="3.30.300.30">
    <property type="match status" value="1"/>
</dbReference>
<dbReference type="InterPro" id="IPR025110">
    <property type="entry name" value="AMP-bd_C"/>
</dbReference>
<dbReference type="EMBL" id="JBHTIK010000002">
    <property type="protein sequence ID" value="MFD0847328.1"/>
    <property type="molecule type" value="Genomic_DNA"/>
</dbReference>
<dbReference type="Pfam" id="PF13193">
    <property type="entry name" value="AMP-binding_C"/>
    <property type="match status" value="1"/>
</dbReference>
<dbReference type="Pfam" id="PF00501">
    <property type="entry name" value="AMP-binding"/>
    <property type="match status" value="1"/>
</dbReference>
<feature type="domain" description="AMP-binding enzyme C-terminal" evidence="2">
    <location>
        <begin position="426"/>
        <end position="501"/>
    </location>
</feature>
<name>A0ABW3BZL2_SPHXN</name>
<accession>A0ABW3BZL2</accession>